<protein>
    <submittedName>
        <fullName evidence="1">Efflux transporter, RND family, MFP subunit</fullName>
    </submittedName>
</protein>
<dbReference type="GO" id="GO:0015562">
    <property type="term" value="F:efflux transmembrane transporter activity"/>
    <property type="evidence" value="ECO:0007669"/>
    <property type="project" value="TreeGrafter"/>
</dbReference>
<evidence type="ECO:0000313" key="1">
    <source>
        <dbReference type="EMBL" id="EQD48509.1"/>
    </source>
</evidence>
<organism evidence="1">
    <name type="scientific">mine drainage metagenome</name>
    <dbReference type="NCBI Taxonomy" id="410659"/>
    <lineage>
        <taxon>unclassified sequences</taxon>
        <taxon>metagenomes</taxon>
        <taxon>ecological metagenomes</taxon>
    </lineage>
</organism>
<sequence>MAVARHLLASTRKLVAEHLATAQQLADAKKSLADARAQLRAFQSLGASGSNVVRAPFAAIVTLLAASPGAIVTQGSPLLDLAARRGLVLTVGVVPVQAGEINAGDKARVTLIGAGRSVGGRVVLRGDMAVSGSGLVPVEIALPPGKFMPGEMGEAAITTRKVRGYVVPHAAILVNSSGATYVVQAVGQVAHEVRVRILDSQGDRNVIAGPLIARAPLVLTGNHQLSNGMRIRLADPGAHGARR</sequence>
<gene>
    <name evidence="1" type="ORF">B2A_07946</name>
</gene>
<dbReference type="AlphaFoldDB" id="T1B6E1"/>
<dbReference type="GO" id="GO:1990281">
    <property type="term" value="C:efflux pump complex"/>
    <property type="evidence" value="ECO:0007669"/>
    <property type="project" value="TreeGrafter"/>
</dbReference>
<dbReference type="Gene3D" id="2.40.420.20">
    <property type="match status" value="1"/>
</dbReference>
<name>T1B6E1_9ZZZZ</name>
<dbReference type="EMBL" id="AUZZ01005716">
    <property type="protein sequence ID" value="EQD48509.1"/>
    <property type="molecule type" value="Genomic_DNA"/>
</dbReference>
<reference evidence="1" key="2">
    <citation type="journal article" date="2014" name="ISME J.">
        <title>Microbial stratification in low pH oxic and suboxic macroscopic growths along an acid mine drainage.</title>
        <authorList>
            <person name="Mendez-Garcia C."/>
            <person name="Mesa V."/>
            <person name="Sprenger R.R."/>
            <person name="Richter M."/>
            <person name="Diez M.S."/>
            <person name="Solano J."/>
            <person name="Bargiela R."/>
            <person name="Golyshina O.V."/>
            <person name="Manteca A."/>
            <person name="Ramos J.L."/>
            <person name="Gallego J.R."/>
            <person name="Llorente I."/>
            <person name="Martins Dos Santos V.A."/>
            <person name="Jensen O.N."/>
            <person name="Pelaez A.I."/>
            <person name="Sanchez J."/>
            <person name="Ferrer M."/>
        </authorList>
    </citation>
    <scope>NUCLEOTIDE SEQUENCE</scope>
</reference>
<comment type="caution">
    <text evidence="1">The sequence shown here is derived from an EMBL/GenBank/DDBJ whole genome shotgun (WGS) entry which is preliminary data.</text>
</comment>
<proteinExistence type="predicted"/>
<dbReference type="PANTHER" id="PTHR30469:SF15">
    <property type="entry name" value="HLYD FAMILY OF SECRETION PROTEINS"/>
    <property type="match status" value="1"/>
</dbReference>
<accession>T1B6E1</accession>
<reference evidence="1" key="1">
    <citation type="submission" date="2013-08" db="EMBL/GenBank/DDBJ databases">
        <authorList>
            <person name="Mendez C."/>
            <person name="Richter M."/>
            <person name="Ferrer M."/>
            <person name="Sanchez J."/>
        </authorList>
    </citation>
    <scope>NUCLEOTIDE SEQUENCE</scope>
</reference>
<dbReference type="PANTHER" id="PTHR30469">
    <property type="entry name" value="MULTIDRUG RESISTANCE PROTEIN MDTA"/>
    <property type="match status" value="1"/>
</dbReference>